<dbReference type="AlphaFoldDB" id="A0A1H9LT48"/>
<dbReference type="Proteomes" id="UP000199233">
    <property type="component" value="Unassembled WGS sequence"/>
</dbReference>
<evidence type="ECO:0000313" key="3">
    <source>
        <dbReference type="EMBL" id="SER14449.1"/>
    </source>
</evidence>
<dbReference type="EMBL" id="FOFS01000017">
    <property type="protein sequence ID" value="SER14449.1"/>
    <property type="molecule type" value="Genomic_DNA"/>
</dbReference>
<evidence type="ECO:0000313" key="4">
    <source>
        <dbReference type="Proteomes" id="UP000199233"/>
    </source>
</evidence>
<organism evidence="3 4">
    <name type="scientific">Solimonas aquatica</name>
    <dbReference type="NCBI Taxonomy" id="489703"/>
    <lineage>
        <taxon>Bacteria</taxon>
        <taxon>Pseudomonadati</taxon>
        <taxon>Pseudomonadota</taxon>
        <taxon>Gammaproteobacteria</taxon>
        <taxon>Nevskiales</taxon>
        <taxon>Nevskiaceae</taxon>
        <taxon>Solimonas</taxon>
    </lineage>
</organism>
<keyword evidence="4" id="KW-1185">Reference proteome</keyword>
<feature type="compositionally biased region" description="Basic and acidic residues" evidence="1">
    <location>
        <begin position="102"/>
        <end position="129"/>
    </location>
</feature>
<gene>
    <name evidence="3" type="ORF">SAMN04488038_11734</name>
</gene>
<sequence length="129" mass="14385">MNIPYRLTGLLATLLLPAAAFAAGAMDDAKPMPGDMKMSGCMQMDAEGKDMMAEHRHHLQALHAIATQLAKARTDAQRVALLQRYVSLMDEQQQAMLAKMHPQHDRHPADQDHGEKPEAAPEHQHEHEH</sequence>
<evidence type="ECO:0000256" key="1">
    <source>
        <dbReference type="SAM" id="MobiDB-lite"/>
    </source>
</evidence>
<dbReference type="RefSeq" id="WP_143069005.1">
    <property type="nucleotide sequence ID" value="NZ_FOFS01000017.1"/>
</dbReference>
<feature type="signal peptide" evidence="2">
    <location>
        <begin position="1"/>
        <end position="22"/>
    </location>
</feature>
<evidence type="ECO:0008006" key="5">
    <source>
        <dbReference type="Google" id="ProtNLM"/>
    </source>
</evidence>
<reference evidence="3 4" key="1">
    <citation type="submission" date="2016-10" db="EMBL/GenBank/DDBJ databases">
        <authorList>
            <person name="de Groot N.N."/>
        </authorList>
    </citation>
    <scope>NUCLEOTIDE SEQUENCE [LARGE SCALE GENOMIC DNA]</scope>
    <source>
        <strain evidence="3 4">DSM 25927</strain>
    </source>
</reference>
<keyword evidence="2" id="KW-0732">Signal</keyword>
<feature type="region of interest" description="Disordered" evidence="1">
    <location>
        <begin position="94"/>
        <end position="129"/>
    </location>
</feature>
<name>A0A1H9LT48_9GAMM</name>
<protein>
    <recommendedName>
        <fullName evidence="5">Zinc resistance-associated protein</fullName>
    </recommendedName>
</protein>
<proteinExistence type="predicted"/>
<accession>A0A1H9LT48</accession>
<evidence type="ECO:0000256" key="2">
    <source>
        <dbReference type="SAM" id="SignalP"/>
    </source>
</evidence>
<feature type="chain" id="PRO_5011766613" description="Zinc resistance-associated protein" evidence="2">
    <location>
        <begin position="23"/>
        <end position="129"/>
    </location>
</feature>
<dbReference type="STRING" id="489703.SAMN04488038_11734"/>